<protein>
    <submittedName>
        <fullName evidence="2">Uncharacterized protein</fullName>
    </submittedName>
</protein>
<organism evidence="2 3">
    <name type="scientific">Physocladia obscura</name>
    <dbReference type="NCBI Taxonomy" id="109957"/>
    <lineage>
        <taxon>Eukaryota</taxon>
        <taxon>Fungi</taxon>
        <taxon>Fungi incertae sedis</taxon>
        <taxon>Chytridiomycota</taxon>
        <taxon>Chytridiomycota incertae sedis</taxon>
        <taxon>Chytridiomycetes</taxon>
        <taxon>Chytridiales</taxon>
        <taxon>Chytriomycetaceae</taxon>
        <taxon>Physocladia</taxon>
    </lineage>
</organism>
<accession>A0AAD5T9Z7</accession>
<evidence type="ECO:0000313" key="3">
    <source>
        <dbReference type="Proteomes" id="UP001211907"/>
    </source>
</evidence>
<feature type="compositionally biased region" description="Polar residues" evidence="1">
    <location>
        <begin position="51"/>
        <end position="72"/>
    </location>
</feature>
<gene>
    <name evidence="2" type="ORF">HK100_008860</name>
</gene>
<proteinExistence type="predicted"/>
<comment type="caution">
    <text evidence="2">The sequence shown here is derived from an EMBL/GenBank/DDBJ whole genome shotgun (WGS) entry which is preliminary data.</text>
</comment>
<feature type="compositionally biased region" description="Low complexity" evidence="1">
    <location>
        <begin position="97"/>
        <end position="117"/>
    </location>
</feature>
<dbReference type="Proteomes" id="UP001211907">
    <property type="component" value="Unassembled WGS sequence"/>
</dbReference>
<evidence type="ECO:0000313" key="2">
    <source>
        <dbReference type="EMBL" id="KAJ3140844.1"/>
    </source>
</evidence>
<reference evidence="2" key="1">
    <citation type="submission" date="2020-05" db="EMBL/GenBank/DDBJ databases">
        <title>Phylogenomic resolution of chytrid fungi.</title>
        <authorList>
            <person name="Stajich J.E."/>
            <person name="Amses K."/>
            <person name="Simmons R."/>
            <person name="Seto K."/>
            <person name="Myers J."/>
            <person name="Bonds A."/>
            <person name="Quandt C.A."/>
            <person name="Barry K."/>
            <person name="Liu P."/>
            <person name="Grigoriev I."/>
            <person name="Longcore J.E."/>
            <person name="James T.Y."/>
        </authorList>
    </citation>
    <scope>NUCLEOTIDE SEQUENCE</scope>
    <source>
        <strain evidence="2">JEL0513</strain>
    </source>
</reference>
<sequence>MNLQRQLQTVPVTDGVSFVADAGLEGNGGLSNGGIIAVAGAAGLGLESPGTVLSQTNPNHSHNADFNSASASGFSVEHSKHLTAQVQVQAQQAQIQAQTHSLIQSSSQSSQPELLLSHTSPPPAPCSFVRNLYK</sequence>
<name>A0AAD5T9Z7_9FUNG</name>
<evidence type="ECO:0000256" key="1">
    <source>
        <dbReference type="SAM" id="MobiDB-lite"/>
    </source>
</evidence>
<dbReference type="AlphaFoldDB" id="A0AAD5T9Z7"/>
<keyword evidence="3" id="KW-1185">Reference proteome</keyword>
<feature type="region of interest" description="Disordered" evidence="1">
    <location>
        <begin position="97"/>
        <end position="122"/>
    </location>
</feature>
<dbReference type="EMBL" id="JADGJH010000044">
    <property type="protein sequence ID" value="KAJ3140844.1"/>
    <property type="molecule type" value="Genomic_DNA"/>
</dbReference>
<feature type="region of interest" description="Disordered" evidence="1">
    <location>
        <begin position="48"/>
        <end position="72"/>
    </location>
</feature>